<evidence type="ECO:0000313" key="5">
    <source>
        <dbReference type="Proteomes" id="UP000254968"/>
    </source>
</evidence>
<dbReference type="SUPFAM" id="SSF52343">
    <property type="entry name" value="Ferredoxin reductase-like, C-terminal NADP-linked domain"/>
    <property type="match status" value="1"/>
</dbReference>
<name>A0A378I0Y9_9GAMM</name>
<dbReference type="AlphaFoldDB" id="A0A378I0Y9"/>
<dbReference type="RefSeq" id="WP_115302535.1">
    <property type="nucleotide sequence ID" value="NZ_CAAAHO010000001.1"/>
</dbReference>
<gene>
    <name evidence="4" type="ORF">NCTC13315_01353</name>
</gene>
<dbReference type="InterPro" id="IPR017927">
    <property type="entry name" value="FAD-bd_FR_type"/>
</dbReference>
<dbReference type="EMBL" id="UGNV01000001">
    <property type="protein sequence ID" value="STX28819.1"/>
    <property type="molecule type" value="Genomic_DNA"/>
</dbReference>
<organism evidence="4 5">
    <name type="scientific">Legionella beliardensis</name>
    <dbReference type="NCBI Taxonomy" id="91822"/>
    <lineage>
        <taxon>Bacteria</taxon>
        <taxon>Pseudomonadati</taxon>
        <taxon>Pseudomonadota</taxon>
        <taxon>Gammaproteobacteria</taxon>
        <taxon>Legionellales</taxon>
        <taxon>Legionellaceae</taxon>
        <taxon>Legionella</taxon>
    </lineage>
</organism>
<evidence type="ECO:0000256" key="1">
    <source>
        <dbReference type="ARBA" id="ARBA00023002"/>
    </source>
</evidence>
<keyword evidence="2" id="KW-0472">Membrane</keyword>
<keyword evidence="1" id="KW-0560">Oxidoreductase</keyword>
<feature type="transmembrane region" description="Helical" evidence="2">
    <location>
        <begin position="107"/>
        <end position="125"/>
    </location>
</feature>
<dbReference type="Pfam" id="PF08022">
    <property type="entry name" value="FAD_binding_8"/>
    <property type="match status" value="1"/>
</dbReference>
<keyword evidence="2" id="KW-1133">Transmembrane helix</keyword>
<dbReference type="PANTHER" id="PTHR11972:SF153">
    <property type="entry name" value="SUPEROXIDE-GENERATING NADPH OXIDASE HEAVY CHAIN SUBUNIT A"/>
    <property type="match status" value="1"/>
</dbReference>
<dbReference type="InterPro" id="IPR013112">
    <property type="entry name" value="FAD-bd_8"/>
</dbReference>
<feature type="transmembrane region" description="Helical" evidence="2">
    <location>
        <begin position="27"/>
        <end position="46"/>
    </location>
</feature>
<reference evidence="4 5" key="1">
    <citation type="submission" date="2018-06" db="EMBL/GenBank/DDBJ databases">
        <authorList>
            <consortium name="Pathogen Informatics"/>
            <person name="Doyle S."/>
        </authorList>
    </citation>
    <scope>NUCLEOTIDE SEQUENCE [LARGE SCALE GENOMIC DNA]</scope>
    <source>
        <strain evidence="4 5">NCTC13315</strain>
    </source>
</reference>
<keyword evidence="2" id="KW-0812">Transmembrane</keyword>
<dbReference type="InterPro" id="IPR017938">
    <property type="entry name" value="Riboflavin_synthase-like_b-brl"/>
</dbReference>
<proteinExistence type="predicted"/>
<dbReference type="Proteomes" id="UP000254968">
    <property type="component" value="Unassembled WGS sequence"/>
</dbReference>
<dbReference type="CDD" id="cd06186">
    <property type="entry name" value="NOX_Duox_like_FAD_NADP"/>
    <property type="match status" value="1"/>
</dbReference>
<keyword evidence="5" id="KW-1185">Reference proteome</keyword>
<evidence type="ECO:0000259" key="3">
    <source>
        <dbReference type="PROSITE" id="PS51384"/>
    </source>
</evidence>
<evidence type="ECO:0000313" key="4">
    <source>
        <dbReference type="EMBL" id="STX28819.1"/>
    </source>
</evidence>
<dbReference type="InterPro" id="IPR039261">
    <property type="entry name" value="FNR_nucleotide-bd"/>
</dbReference>
<dbReference type="Gene3D" id="2.40.30.10">
    <property type="entry name" value="Translation factors"/>
    <property type="match status" value="1"/>
</dbReference>
<sequence>MGENPRSFLSKAWSYGTYFIKNNKSQLIQTAGIVVASIGVFVAKIMEKFAEQEEPANAVAHAAGATIKYVLFPALTPYVMRLTTSVLQSSNIGYVLGLDKRFDTHKAVAGFISISSVIHTAGQLYHQPKVSTTQEGITGFILLGSVALPLGGAYFLAKSNYMKNKRLPYEFIFLRPHQVGAALFIATYALHTKDLRLLPYVLGVGGAFILDRLIEKLFFTFSTVTSHATAYGRIIELEIAKPPKFGKHLPGQYAYLSLIEEGKLYHTSHPFTIANGHQQNNLRFYIASSGKWTEALVSQVINNKFAVMQAKIAGPFGSPLQSQGKKTELVLISTGSGFTPFLALLSYHAQTKAPINVIAIHSSSIVNEFTPLIQAIYDAACNHVNIHESHFYLTSADPILKRDGMIQLKTSIEKLGMKFVDVDKFIPADYDDSFISGDTIESDVVDELSTSADLIHSDLVDEPDNSGSTIHSDPLEDAQEPVISNNEDTASRRVNDTVFNFFKNRHVVENEEAILEISERPEDIHIDILQAEVEVPEEISPLAEKVIFCHGRRFDPISNEDVFGLMIQSLMSLPFQIN</sequence>
<dbReference type="GO" id="GO:0005886">
    <property type="term" value="C:plasma membrane"/>
    <property type="evidence" value="ECO:0007669"/>
    <property type="project" value="TreeGrafter"/>
</dbReference>
<dbReference type="PANTHER" id="PTHR11972">
    <property type="entry name" value="NADPH OXIDASE"/>
    <property type="match status" value="1"/>
</dbReference>
<feature type="transmembrane region" description="Helical" evidence="2">
    <location>
        <begin position="137"/>
        <end position="157"/>
    </location>
</feature>
<feature type="domain" description="FAD-binding FR-type" evidence="3">
    <location>
        <begin position="214"/>
        <end position="322"/>
    </location>
</feature>
<dbReference type="InterPro" id="IPR050369">
    <property type="entry name" value="RBOH/FRE"/>
</dbReference>
<dbReference type="OrthoDB" id="581532at2"/>
<dbReference type="SUPFAM" id="SSF63380">
    <property type="entry name" value="Riboflavin synthase domain-like"/>
    <property type="match status" value="1"/>
</dbReference>
<evidence type="ECO:0000256" key="2">
    <source>
        <dbReference type="SAM" id="Phobius"/>
    </source>
</evidence>
<feature type="transmembrane region" description="Helical" evidence="2">
    <location>
        <begin position="169"/>
        <end position="191"/>
    </location>
</feature>
<dbReference type="Gene3D" id="3.40.50.80">
    <property type="entry name" value="Nucleotide-binding domain of ferredoxin-NADP reductase (FNR) module"/>
    <property type="match status" value="1"/>
</dbReference>
<dbReference type="PROSITE" id="PS51384">
    <property type="entry name" value="FAD_FR"/>
    <property type="match status" value="1"/>
</dbReference>
<protein>
    <submittedName>
        <fullName evidence="4">Bifunctional nitric oxide dioxygenase/dihydropteridine reductase 2</fullName>
    </submittedName>
</protein>
<keyword evidence="4" id="KW-0223">Dioxygenase</keyword>
<accession>A0A378I0Y9</accession>
<dbReference type="GO" id="GO:0051213">
    <property type="term" value="F:dioxygenase activity"/>
    <property type="evidence" value="ECO:0007669"/>
    <property type="project" value="UniProtKB-KW"/>
</dbReference>